<protein>
    <submittedName>
        <fullName evidence="7">Multi-sensor hybrid histidine kinase</fullName>
    </submittedName>
</protein>
<evidence type="ECO:0000259" key="5">
    <source>
        <dbReference type="PROSITE" id="PS50110"/>
    </source>
</evidence>
<evidence type="ECO:0000256" key="2">
    <source>
        <dbReference type="PROSITE-ProRule" id="PRU00110"/>
    </source>
</evidence>
<dbReference type="OrthoDB" id="9762493at2"/>
<feature type="domain" description="Response regulatory" evidence="5">
    <location>
        <begin position="24"/>
        <end position="142"/>
    </location>
</feature>
<evidence type="ECO:0000256" key="4">
    <source>
        <dbReference type="SAM" id="MobiDB-lite"/>
    </source>
</evidence>
<keyword evidence="7" id="KW-0808">Transferase</keyword>
<reference evidence="7 8" key="1">
    <citation type="journal article" date="2013" name="Mar. Genomics">
        <title>Expression of sulfatases in Rhodopirellula baltica and the diversity of sulfatases in the genus Rhodopirellula.</title>
        <authorList>
            <person name="Wegner C.E."/>
            <person name="Richter-Heitmann T."/>
            <person name="Klindworth A."/>
            <person name="Klockow C."/>
            <person name="Richter M."/>
            <person name="Achstetter T."/>
            <person name="Glockner F.O."/>
            <person name="Harder J."/>
        </authorList>
    </citation>
    <scope>NUCLEOTIDE SEQUENCE [LARGE SCALE GENOMIC DNA]</scope>
    <source>
        <strain evidence="7 8">SM1</strain>
    </source>
</reference>
<feature type="modified residue" description="4-aspartylphosphate" evidence="3">
    <location>
        <position position="73"/>
    </location>
</feature>
<evidence type="ECO:0000256" key="3">
    <source>
        <dbReference type="PROSITE-ProRule" id="PRU00169"/>
    </source>
</evidence>
<dbReference type="SMART" id="SM00448">
    <property type="entry name" value="REC"/>
    <property type="match status" value="1"/>
</dbReference>
<dbReference type="GO" id="GO:0004672">
    <property type="term" value="F:protein kinase activity"/>
    <property type="evidence" value="ECO:0007669"/>
    <property type="project" value="UniProtKB-ARBA"/>
</dbReference>
<dbReference type="GO" id="GO:0005524">
    <property type="term" value="F:ATP binding"/>
    <property type="evidence" value="ECO:0007669"/>
    <property type="project" value="UniProtKB-KW"/>
</dbReference>
<dbReference type="CDD" id="cd00088">
    <property type="entry name" value="HPT"/>
    <property type="match status" value="1"/>
</dbReference>
<evidence type="ECO:0000259" key="6">
    <source>
        <dbReference type="PROSITE" id="PS50894"/>
    </source>
</evidence>
<dbReference type="Pfam" id="PF01627">
    <property type="entry name" value="Hpt"/>
    <property type="match status" value="1"/>
</dbReference>
<dbReference type="Gene3D" id="1.20.120.160">
    <property type="entry name" value="HPT domain"/>
    <property type="match status" value="1"/>
</dbReference>
<keyword evidence="8" id="KW-1185">Reference proteome</keyword>
<accession>M5S5L9</accession>
<gene>
    <name evidence="7" type="ORF">RMSM_00119</name>
</gene>
<sequence>MGIASPKPEEPAIEPEVPKTPPRKILLVEDGAINQRVALGFLKKWNHEVELAVNGREAVEATKQQSFDVILMDIQMPEMNGLEATAAIRKSEEGTNQHQYIVAMTAEAMKGDREKCLNAGMDDYISKPFNPDELQDVIARATEHIAPDATDNAPEDAADAAPADRTADEPESTAAATTEDGETEPERQTEPMLDWDHAVRQMGGDENLALEVLRTFQDEVPVLLKQMRSAIEAKDPTTLCRSAHTLKGSSRFFGLSEIIEICTNIEASGQAMEIAAAEEAVDQLGKTCDRLLAEIANRLASNAAESDKADPS</sequence>
<dbReference type="AlphaFoldDB" id="M5S5L9"/>
<evidence type="ECO:0000313" key="7">
    <source>
        <dbReference type="EMBL" id="EMI22952.1"/>
    </source>
</evidence>
<comment type="caution">
    <text evidence="7">The sequence shown here is derived from an EMBL/GenBank/DDBJ whole genome shotgun (WGS) entry which is preliminary data.</text>
</comment>
<keyword evidence="1 3" id="KW-0597">Phosphoprotein</keyword>
<dbReference type="SUPFAM" id="SSF47226">
    <property type="entry name" value="Histidine-containing phosphotransfer domain, HPT domain"/>
    <property type="match status" value="1"/>
</dbReference>
<keyword evidence="7" id="KW-0418">Kinase</keyword>
<feature type="region of interest" description="Disordered" evidence="4">
    <location>
        <begin position="145"/>
        <end position="192"/>
    </location>
</feature>
<dbReference type="InterPro" id="IPR011006">
    <property type="entry name" value="CheY-like_superfamily"/>
</dbReference>
<dbReference type="EMBL" id="ANOG01000014">
    <property type="protein sequence ID" value="EMI22952.1"/>
    <property type="molecule type" value="Genomic_DNA"/>
</dbReference>
<dbReference type="InterPro" id="IPR001789">
    <property type="entry name" value="Sig_transdc_resp-reg_receiver"/>
</dbReference>
<feature type="domain" description="HPt" evidence="6">
    <location>
        <begin position="205"/>
        <end position="298"/>
    </location>
</feature>
<dbReference type="Gene3D" id="3.40.50.2300">
    <property type="match status" value="1"/>
</dbReference>
<dbReference type="CDD" id="cd17546">
    <property type="entry name" value="REC_hyHK_CKI1_RcsC-like"/>
    <property type="match status" value="1"/>
</dbReference>
<dbReference type="GO" id="GO:0005886">
    <property type="term" value="C:plasma membrane"/>
    <property type="evidence" value="ECO:0007669"/>
    <property type="project" value="UniProtKB-SubCell"/>
</dbReference>
<proteinExistence type="predicted"/>
<organism evidence="7 8">
    <name type="scientific">Rhodopirellula maiorica SM1</name>
    <dbReference type="NCBI Taxonomy" id="1265738"/>
    <lineage>
        <taxon>Bacteria</taxon>
        <taxon>Pseudomonadati</taxon>
        <taxon>Planctomycetota</taxon>
        <taxon>Planctomycetia</taxon>
        <taxon>Pirellulales</taxon>
        <taxon>Pirellulaceae</taxon>
        <taxon>Novipirellula</taxon>
    </lineage>
</organism>
<dbReference type="PANTHER" id="PTHR45339">
    <property type="entry name" value="HYBRID SIGNAL TRANSDUCTION HISTIDINE KINASE J"/>
    <property type="match status" value="1"/>
</dbReference>
<dbReference type="SUPFAM" id="SSF52172">
    <property type="entry name" value="CheY-like"/>
    <property type="match status" value="1"/>
</dbReference>
<dbReference type="GO" id="GO:0000160">
    <property type="term" value="P:phosphorelay signal transduction system"/>
    <property type="evidence" value="ECO:0007669"/>
    <property type="project" value="InterPro"/>
</dbReference>
<evidence type="ECO:0000256" key="1">
    <source>
        <dbReference type="ARBA" id="ARBA00022553"/>
    </source>
</evidence>
<dbReference type="PROSITE" id="PS50894">
    <property type="entry name" value="HPT"/>
    <property type="match status" value="1"/>
</dbReference>
<dbReference type="InterPro" id="IPR036641">
    <property type="entry name" value="HPT_dom_sf"/>
</dbReference>
<dbReference type="Pfam" id="PF00072">
    <property type="entry name" value="Response_reg"/>
    <property type="match status" value="1"/>
</dbReference>
<dbReference type="InterPro" id="IPR008207">
    <property type="entry name" value="Sig_transdc_His_kin_Hpt_dom"/>
</dbReference>
<dbReference type="PANTHER" id="PTHR45339:SF5">
    <property type="entry name" value="HISTIDINE KINASE"/>
    <property type="match status" value="1"/>
</dbReference>
<feature type="modified residue" description="Phosphohistidine" evidence="2">
    <location>
        <position position="244"/>
    </location>
</feature>
<dbReference type="SMART" id="SM00073">
    <property type="entry name" value="HPT"/>
    <property type="match status" value="1"/>
</dbReference>
<dbReference type="PATRIC" id="fig|1265738.3.peg.122"/>
<name>M5S5L9_9BACT</name>
<dbReference type="Proteomes" id="UP000011991">
    <property type="component" value="Unassembled WGS sequence"/>
</dbReference>
<dbReference type="PROSITE" id="PS50110">
    <property type="entry name" value="RESPONSE_REGULATORY"/>
    <property type="match status" value="1"/>
</dbReference>
<evidence type="ECO:0000313" key="8">
    <source>
        <dbReference type="Proteomes" id="UP000011991"/>
    </source>
</evidence>
<dbReference type="RefSeq" id="WP_008689959.1">
    <property type="nucleotide sequence ID" value="NZ_ANOG01000014.1"/>
</dbReference>